<comment type="caution">
    <text evidence="2">The sequence shown here is derived from an EMBL/GenBank/DDBJ whole genome shotgun (WGS) entry which is preliminary data.</text>
</comment>
<dbReference type="EMBL" id="JASNFN010000008">
    <property type="protein sequence ID" value="MDP5182683.1"/>
    <property type="molecule type" value="Genomic_DNA"/>
</dbReference>
<protein>
    <submittedName>
        <fullName evidence="2">Dabb family protein</fullName>
    </submittedName>
</protein>
<dbReference type="RefSeq" id="WP_305999362.1">
    <property type="nucleotide sequence ID" value="NZ_JASNFN010000008.1"/>
</dbReference>
<name>A0ABT9IAT9_9ACTN</name>
<dbReference type="InterPro" id="IPR013097">
    <property type="entry name" value="Dabb"/>
</dbReference>
<reference evidence="3" key="1">
    <citation type="submission" date="2023-05" db="EMBL/GenBank/DDBJ databases">
        <title>Draft genome of Pseudofrankia sp. BMG5.37.</title>
        <authorList>
            <person name="Gtari M."/>
            <person name="Ghodhbane F."/>
            <person name="Sbissi I."/>
        </authorList>
    </citation>
    <scope>NUCLEOTIDE SEQUENCE [LARGE SCALE GENOMIC DNA]</scope>
    <source>
        <strain evidence="3">BMG 814</strain>
    </source>
</reference>
<evidence type="ECO:0000313" key="3">
    <source>
        <dbReference type="Proteomes" id="UP001233673"/>
    </source>
</evidence>
<evidence type="ECO:0000259" key="1">
    <source>
        <dbReference type="PROSITE" id="PS51502"/>
    </source>
</evidence>
<accession>A0ABT9IAT9</accession>
<proteinExistence type="predicted"/>
<evidence type="ECO:0000313" key="2">
    <source>
        <dbReference type="EMBL" id="MDP5182683.1"/>
    </source>
</evidence>
<dbReference type="PROSITE" id="PS51502">
    <property type="entry name" value="S_R_A_B_BARREL"/>
    <property type="match status" value="1"/>
</dbReference>
<organism evidence="2 3">
    <name type="scientific">Blastococcus carthaginiensis</name>
    <dbReference type="NCBI Taxonomy" id="3050034"/>
    <lineage>
        <taxon>Bacteria</taxon>
        <taxon>Bacillati</taxon>
        <taxon>Actinomycetota</taxon>
        <taxon>Actinomycetes</taxon>
        <taxon>Geodermatophilales</taxon>
        <taxon>Geodermatophilaceae</taxon>
        <taxon>Blastococcus</taxon>
    </lineage>
</organism>
<sequence length="98" mass="10742">MFRHVAVFEWSDEATEQERAAAVAALEAWAAGPATAFGRLTVGVDAGLADDNGDVVVVMDLPDRDTYAAYAVDEAHQTLVREHVRPILRRRTAVQHQV</sequence>
<dbReference type="Proteomes" id="UP001233673">
    <property type="component" value="Unassembled WGS sequence"/>
</dbReference>
<dbReference type="SMART" id="SM00886">
    <property type="entry name" value="Dabb"/>
    <property type="match status" value="1"/>
</dbReference>
<dbReference type="Gene3D" id="3.30.70.100">
    <property type="match status" value="1"/>
</dbReference>
<dbReference type="InterPro" id="IPR011008">
    <property type="entry name" value="Dimeric_a/b-barrel"/>
</dbReference>
<feature type="domain" description="Stress-response A/B barrel" evidence="1">
    <location>
        <begin position="2"/>
        <end position="96"/>
    </location>
</feature>
<keyword evidence="3" id="KW-1185">Reference proteome</keyword>
<gene>
    <name evidence="2" type="ORF">QOZ88_08520</name>
</gene>
<dbReference type="SUPFAM" id="SSF54909">
    <property type="entry name" value="Dimeric alpha+beta barrel"/>
    <property type="match status" value="1"/>
</dbReference>
<dbReference type="Pfam" id="PF07876">
    <property type="entry name" value="Dabb"/>
    <property type="match status" value="1"/>
</dbReference>